<keyword evidence="1" id="KW-0175">Coiled coil</keyword>
<dbReference type="Pfam" id="PF00226">
    <property type="entry name" value="DnaJ"/>
    <property type="match status" value="1"/>
</dbReference>
<evidence type="ECO:0000256" key="2">
    <source>
        <dbReference type="SAM" id="MobiDB-lite"/>
    </source>
</evidence>
<feature type="domain" description="J" evidence="3">
    <location>
        <begin position="50"/>
        <end position="114"/>
    </location>
</feature>
<dbReference type="PANTHER" id="PTHR15606:SF4">
    <property type="entry name" value="DNAJ HOMOLOG SUBFAMILY C MEMBER 8"/>
    <property type="match status" value="1"/>
</dbReference>
<keyword evidence="5" id="KW-1185">Reference proteome</keyword>
<gene>
    <name evidence="4" type="ORF">PCOR1329_LOCUS50277</name>
</gene>
<protein>
    <recommendedName>
        <fullName evidence="3">J domain-containing protein</fullName>
    </recommendedName>
</protein>
<dbReference type="SMART" id="SM00271">
    <property type="entry name" value="DnaJ"/>
    <property type="match status" value="1"/>
</dbReference>
<dbReference type="CDD" id="cd06257">
    <property type="entry name" value="DnaJ"/>
    <property type="match status" value="1"/>
</dbReference>
<dbReference type="Proteomes" id="UP001189429">
    <property type="component" value="Unassembled WGS sequence"/>
</dbReference>
<evidence type="ECO:0000259" key="3">
    <source>
        <dbReference type="PROSITE" id="PS50076"/>
    </source>
</evidence>
<feature type="coiled-coil region" evidence="1">
    <location>
        <begin position="163"/>
        <end position="207"/>
    </location>
</feature>
<organism evidence="4 5">
    <name type="scientific">Prorocentrum cordatum</name>
    <dbReference type="NCBI Taxonomy" id="2364126"/>
    <lineage>
        <taxon>Eukaryota</taxon>
        <taxon>Sar</taxon>
        <taxon>Alveolata</taxon>
        <taxon>Dinophyceae</taxon>
        <taxon>Prorocentrales</taxon>
        <taxon>Prorocentraceae</taxon>
        <taxon>Prorocentrum</taxon>
    </lineage>
</organism>
<evidence type="ECO:0000256" key="1">
    <source>
        <dbReference type="SAM" id="Coils"/>
    </source>
</evidence>
<dbReference type="PANTHER" id="PTHR15606">
    <property type="entry name" value="DNAJ HOMOLOG SUBFAMILY C MEMBER 8/LIPOPOLYSACCHARIDE SPECIFIC RESPONSE-7-RELATED"/>
    <property type="match status" value="1"/>
</dbReference>
<dbReference type="PROSITE" id="PS50076">
    <property type="entry name" value="DNAJ_2"/>
    <property type="match status" value="1"/>
</dbReference>
<feature type="region of interest" description="Disordered" evidence="2">
    <location>
        <begin position="122"/>
        <end position="145"/>
    </location>
</feature>
<name>A0ABN9UT70_9DINO</name>
<dbReference type="InterPro" id="IPR036869">
    <property type="entry name" value="J_dom_sf"/>
</dbReference>
<sequence>MDSLFSEFMNQVTNIKSNKMKKLEEKQGSPEEIIERLTATKYDPKQGFGSAFAVLQVSPEASEADITKAYRKMSVLIHPDKCKLEKATDAFMILKQAYSDTKDPNYNDKYSDVLQEAKARVRKHREQENKAREKRGEDPLDMEGNDFDQAVLRECEKMTSQTAEEKEHSNSVLEANMKRQQEMIRQAKQQKRELDAEKKKFERHRDKRAAGWQVFMQNVETKKLKTEAFHKIGRVGAADYHHKREDRKETDGKAEIDLSDEKVWRSDVQAGHTGIDLSYKKKWR</sequence>
<evidence type="ECO:0000313" key="5">
    <source>
        <dbReference type="Proteomes" id="UP001189429"/>
    </source>
</evidence>
<dbReference type="PRINTS" id="PR00625">
    <property type="entry name" value="JDOMAIN"/>
</dbReference>
<dbReference type="InterPro" id="IPR001623">
    <property type="entry name" value="DnaJ_domain"/>
</dbReference>
<evidence type="ECO:0000313" key="4">
    <source>
        <dbReference type="EMBL" id="CAK0861676.1"/>
    </source>
</evidence>
<proteinExistence type="predicted"/>
<reference evidence="4" key="1">
    <citation type="submission" date="2023-10" db="EMBL/GenBank/DDBJ databases">
        <authorList>
            <person name="Chen Y."/>
            <person name="Shah S."/>
            <person name="Dougan E. K."/>
            <person name="Thang M."/>
            <person name="Chan C."/>
        </authorList>
    </citation>
    <scope>NUCLEOTIDE SEQUENCE [LARGE SCALE GENOMIC DNA]</scope>
</reference>
<comment type="caution">
    <text evidence="4">The sequence shown here is derived from an EMBL/GenBank/DDBJ whole genome shotgun (WGS) entry which is preliminary data.</text>
</comment>
<feature type="compositionally biased region" description="Basic and acidic residues" evidence="2">
    <location>
        <begin position="122"/>
        <end position="138"/>
    </location>
</feature>
<dbReference type="Gene3D" id="1.10.287.110">
    <property type="entry name" value="DnaJ domain"/>
    <property type="match status" value="1"/>
</dbReference>
<dbReference type="EMBL" id="CAUYUJ010016083">
    <property type="protein sequence ID" value="CAK0861676.1"/>
    <property type="molecule type" value="Genomic_DNA"/>
</dbReference>
<accession>A0ABN9UT70</accession>
<dbReference type="InterPro" id="IPR042858">
    <property type="entry name" value="DNAJC8"/>
</dbReference>
<dbReference type="SUPFAM" id="SSF46565">
    <property type="entry name" value="Chaperone J-domain"/>
    <property type="match status" value="1"/>
</dbReference>